<gene>
    <name evidence="2" type="ORF">HCDG_05229</name>
</gene>
<dbReference type="Gene3D" id="1.20.120.610">
    <property type="entry name" value="lithium bound rotor ring of v- atpase"/>
    <property type="match status" value="1"/>
</dbReference>
<sequence>MADSELAPKFAPFIGMAGICAAVSYSHSPFRPLPRKQLTHSNFIRWFLDEQHMEPPNPALALPVLEPFVINPRGNGGYHCGLRLSCAVLIAGGLGPPPQKTYSLYTGFMHLAAGLSVGLSGLAAGYTIGVVGDVVSYENPGAIVILFKSMVV</sequence>
<keyword evidence="1" id="KW-0812">Transmembrane</keyword>
<evidence type="ECO:0000313" key="3">
    <source>
        <dbReference type="Proteomes" id="UP000002624"/>
    </source>
</evidence>
<keyword evidence="1" id="KW-0472">Membrane</keyword>
<dbReference type="SUPFAM" id="SSF81333">
    <property type="entry name" value="F1F0 ATP synthase subunit C"/>
    <property type="match status" value="1"/>
</dbReference>
<dbReference type="STRING" id="544712.C6HFN9"/>
<reference evidence="3" key="1">
    <citation type="submission" date="2009-05" db="EMBL/GenBank/DDBJ databases">
        <title>The genome sequence of Ajellomyces capsulatus strain H143.</title>
        <authorList>
            <person name="Champion M."/>
            <person name="Cuomo C.A."/>
            <person name="Ma L.-J."/>
            <person name="Henn M.R."/>
            <person name="Sil A."/>
            <person name="Goldman B."/>
            <person name="Young S.K."/>
            <person name="Kodira C.D."/>
            <person name="Zeng Q."/>
            <person name="Koehrsen M."/>
            <person name="Alvarado L."/>
            <person name="Berlin A.M."/>
            <person name="Borenstein D."/>
            <person name="Chen Z."/>
            <person name="Engels R."/>
            <person name="Freedman E."/>
            <person name="Gellesch M."/>
            <person name="Goldberg J."/>
            <person name="Griggs A."/>
            <person name="Gujja S."/>
            <person name="Heiman D.I."/>
            <person name="Hepburn T.A."/>
            <person name="Howarth C."/>
            <person name="Jen D."/>
            <person name="Larson L."/>
            <person name="Lewis B."/>
            <person name="Mehta T."/>
            <person name="Park D."/>
            <person name="Pearson M."/>
            <person name="Roberts A."/>
            <person name="Saif S."/>
            <person name="Shea T.D."/>
            <person name="Shenoy N."/>
            <person name="Sisk P."/>
            <person name="Stolte C."/>
            <person name="Sykes S."/>
            <person name="Walk T."/>
            <person name="White J."/>
            <person name="Yandava C."/>
            <person name="Klein B."/>
            <person name="McEwen J.G."/>
            <person name="Puccia R."/>
            <person name="Goldman G.H."/>
            <person name="Felipe M.S."/>
            <person name="Nino-Vega G."/>
            <person name="San-Blas G."/>
            <person name="Taylor J.W."/>
            <person name="Mendoza L."/>
            <person name="Galagan J.E."/>
            <person name="Nusbaum C."/>
            <person name="Birren B.W."/>
        </authorList>
    </citation>
    <scope>NUCLEOTIDE SEQUENCE [LARGE SCALE GENOMIC DNA]</scope>
    <source>
        <strain evidence="3">H143</strain>
    </source>
</reference>
<dbReference type="EMBL" id="GG692425">
    <property type="protein sequence ID" value="EER40640.1"/>
    <property type="molecule type" value="Genomic_DNA"/>
</dbReference>
<dbReference type="AlphaFoldDB" id="C6HFN9"/>
<dbReference type="VEuPathDB" id="FungiDB:HCDG_05229"/>
<dbReference type="HOGENOM" id="CLU_1721850_0_0_1"/>
<evidence type="ECO:0000256" key="1">
    <source>
        <dbReference type="SAM" id="Phobius"/>
    </source>
</evidence>
<dbReference type="Proteomes" id="UP000002624">
    <property type="component" value="Unassembled WGS sequence"/>
</dbReference>
<keyword evidence="1" id="KW-1133">Transmembrane helix</keyword>
<feature type="transmembrane region" description="Helical" evidence="1">
    <location>
        <begin position="6"/>
        <end position="26"/>
    </location>
</feature>
<accession>C6HFN9</accession>
<dbReference type="InterPro" id="IPR035921">
    <property type="entry name" value="F/V-ATP_Csub_sf"/>
</dbReference>
<dbReference type="eggNOG" id="KOG0232">
    <property type="taxonomic scope" value="Eukaryota"/>
</dbReference>
<evidence type="ECO:0000313" key="2">
    <source>
        <dbReference type="EMBL" id="EER40640.1"/>
    </source>
</evidence>
<organism evidence="2 3">
    <name type="scientific">Ajellomyces capsulatus (strain H143)</name>
    <name type="common">Darling's disease fungus</name>
    <name type="synonym">Histoplasma capsulatum</name>
    <dbReference type="NCBI Taxonomy" id="544712"/>
    <lineage>
        <taxon>Eukaryota</taxon>
        <taxon>Fungi</taxon>
        <taxon>Dikarya</taxon>
        <taxon>Ascomycota</taxon>
        <taxon>Pezizomycotina</taxon>
        <taxon>Eurotiomycetes</taxon>
        <taxon>Eurotiomycetidae</taxon>
        <taxon>Onygenales</taxon>
        <taxon>Ajellomycetaceae</taxon>
        <taxon>Histoplasma</taxon>
    </lineage>
</organism>
<name>C6HFN9_AJECH</name>
<proteinExistence type="predicted"/>
<protein>
    <submittedName>
        <fullName evidence="2">Vacuolar ATP synthase subunit C</fullName>
    </submittedName>
</protein>